<evidence type="ECO:0000313" key="3">
    <source>
        <dbReference type="EMBL" id="ORX58126.1"/>
    </source>
</evidence>
<keyword evidence="4" id="KW-1185">Reference proteome</keyword>
<dbReference type="InterPro" id="IPR050213">
    <property type="entry name" value="GST_superfamily"/>
</dbReference>
<dbReference type="Gene3D" id="1.20.1050.10">
    <property type="match status" value="1"/>
</dbReference>
<evidence type="ECO:0000259" key="2">
    <source>
        <dbReference type="PROSITE" id="PS50405"/>
    </source>
</evidence>
<evidence type="ECO:0000313" key="4">
    <source>
        <dbReference type="Proteomes" id="UP000242146"/>
    </source>
</evidence>
<proteinExistence type="predicted"/>
<feature type="domain" description="GST N-terminal" evidence="1">
    <location>
        <begin position="12"/>
        <end position="94"/>
    </location>
</feature>
<protein>
    <submittedName>
        <fullName evidence="3">Class gamma glutathione S-transferase 2</fullName>
    </submittedName>
</protein>
<dbReference type="InterPro" id="IPR004045">
    <property type="entry name" value="Glutathione_S-Trfase_N"/>
</dbReference>
<reference evidence="3 4" key="1">
    <citation type="submission" date="2016-07" db="EMBL/GenBank/DDBJ databases">
        <title>Pervasive Adenine N6-methylation of Active Genes in Fungi.</title>
        <authorList>
            <consortium name="DOE Joint Genome Institute"/>
            <person name="Mondo S.J."/>
            <person name="Dannebaum R.O."/>
            <person name="Kuo R.C."/>
            <person name="Labutti K."/>
            <person name="Haridas S."/>
            <person name="Kuo A."/>
            <person name="Salamov A."/>
            <person name="Ahrendt S.R."/>
            <person name="Lipzen A."/>
            <person name="Sullivan W."/>
            <person name="Andreopoulos W.B."/>
            <person name="Clum A."/>
            <person name="Lindquist E."/>
            <person name="Daum C."/>
            <person name="Ramamoorthy G.K."/>
            <person name="Gryganskyi A."/>
            <person name="Culley D."/>
            <person name="Magnuson J.K."/>
            <person name="James T.Y."/>
            <person name="O'Malley M.A."/>
            <person name="Stajich J.E."/>
            <person name="Spatafora J.W."/>
            <person name="Visel A."/>
            <person name="Grigoriev I.V."/>
        </authorList>
    </citation>
    <scope>NUCLEOTIDE SEQUENCE [LARGE SCALE GENOMIC DNA]</scope>
    <source>
        <strain evidence="3 4">NRRL 3301</strain>
    </source>
</reference>
<name>A0A1X2GP57_9FUNG</name>
<dbReference type="GO" id="GO:0006749">
    <property type="term" value="P:glutathione metabolic process"/>
    <property type="evidence" value="ECO:0007669"/>
    <property type="project" value="TreeGrafter"/>
</dbReference>
<dbReference type="STRING" id="101127.A0A1X2GP57"/>
<gene>
    <name evidence="3" type="ORF">DM01DRAFT_1366310</name>
</gene>
<dbReference type="PANTHER" id="PTHR11571:SF150">
    <property type="entry name" value="GLUTATHIONE S-TRANSFERASE"/>
    <property type="match status" value="1"/>
</dbReference>
<comment type="caution">
    <text evidence="3">The sequence shown here is derived from an EMBL/GenBank/DDBJ whole genome shotgun (WGS) entry which is preliminary data.</text>
</comment>
<dbReference type="SUPFAM" id="SSF52833">
    <property type="entry name" value="Thioredoxin-like"/>
    <property type="match status" value="1"/>
</dbReference>
<dbReference type="GO" id="GO:0004364">
    <property type="term" value="F:glutathione transferase activity"/>
    <property type="evidence" value="ECO:0007669"/>
    <property type="project" value="TreeGrafter"/>
</dbReference>
<dbReference type="CDD" id="cd03192">
    <property type="entry name" value="GST_C_Sigma_like"/>
    <property type="match status" value="1"/>
</dbReference>
<feature type="domain" description="GST C-terminal" evidence="2">
    <location>
        <begin position="97"/>
        <end position="212"/>
    </location>
</feature>
<sequence length="212" mass="24556">MPFSNTKVTLHYFVIPTAKPTMALGENVNLMLKDSGLTYEYLRHTREEWLELKKKMAEQNIYASTMPAVEIDGKFYAKTLPTMRYLSCKLGKYGGSDDEQRHYLDTLADTCSDWFHSYRQFFRGGEEEALKKHVEEDTKKFLGIFENVYGVNDGPFILGSEISYVDFLVYHNMDDDRALDLAKTYTNLARFIEAIQQRPNLSEYFTSLADAE</sequence>
<dbReference type="OrthoDB" id="414243at2759"/>
<dbReference type="InterPro" id="IPR036249">
    <property type="entry name" value="Thioredoxin-like_sf"/>
</dbReference>
<accession>A0A1X2GP57</accession>
<dbReference type="PROSITE" id="PS50404">
    <property type="entry name" value="GST_NTER"/>
    <property type="match status" value="1"/>
</dbReference>
<dbReference type="Pfam" id="PF14497">
    <property type="entry name" value="GST_C_3"/>
    <property type="match status" value="1"/>
</dbReference>
<dbReference type="PROSITE" id="PS50405">
    <property type="entry name" value="GST_CTER"/>
    <property type="match status" value="1"/>
</dbReference>
<dbReference type="AlphaFoldDB" id="A0A1X2GP57"/>
<dbReference type="Proteomes" id="UP000242146">
    <property type="component" value="Unassembled WGS sequence"/>
</dbReference>
<dbReference type="Gene3D" id="3.40.30.10">
    <property type="entry name" value="Glutaredoxin"/>
    <property type="match status" value="1"/>
</dbReference>
<keyword evidence="3" id="KW-0808">Transferase</keyword>
<organism evidence="3 4">
    <name type="scientific">Hesseltinella vesiculosa</name>
    <dbReference type="NCBI Taxonomy" id="101127"/>
    <lineage>
        <taxon>Eukaryota</taxon>
        <taxon>Fungi</taxon>
        <taxon>Fungi incertae sedis</taxon>
        <taxon>Mucoromycota</taxon>
        <taxon>Mucoromycotina</taxon>
        <taxon>Mucoromycetes</taxon>
        <taxon>Mucorales</taxon>
        <taxon>Cunninghamellaceae</taxon>
        <taxon>Hesseltinella</taxon>
    </lineage>
</organism>
<dbReference type="SUPFAM" id="SSF47616">
    <property type="entry name" value="GST C-terminal domain-like"/>
    <property type="match status" value="1"/>
</dbReference>
<dbReference type="InterPro" id="IPR010987">
    <property type="entry name" value="Glutathione-S-Trfase_C-like"/>
</dbReference>
<dbReference type="InterPro" id="IPR036282">
    <property type="entry name" value="Glutathione-S-Trfase_C_sf"/>
</dbReference>
<dbReference type="EMBL" id="MCGT01000007">
    <property type="protein sequence ID" value="ORX58126.1"/>
    <property type="molecule type" value="Genomic_DNA"/>
</dbReference>
<dbReference type="InterPro" id="IPR004046">
    <property type="entry name" value="GST_C"/>
</dbReference>
<dbReference type="PANTHER" id="PTHR11571">
    <property type="entry name" value="GLUTATHIONE S-TRANSFERASE"/>
    <property type="match status" value="1"/>
</dbReference>
<evidence type="ECO:0000259" key="1">
    <source>
        <dbReference type="PROSITE" id="PS50404"/>
    </source>
</evidence>